<dbReference type="EMBL" id="MIGX01000120">
    <property type="protein sequence ID" value="PPT82850.1"/>
    <property type="molecule type" value="Genomic_DNA"/>
</dbReference>
<dbReference type="AlphaFoldDB" id="A0A2S6ZBC7"/>
<dbReference type="InterPro" id="IPR000073">
    <property type="entry name" value="AB_hydrolase_1"/>
</dbReference>
<gene>
    <name evidence="2" type="primary">pcaD</name>
    <name evidence="2" type="ORF">XthCFBP4691_17105</name>
</gene>
<name>A0A2S6ZBC7_9XANT</name>
<keyword evidence="3" id="KW-1185">Reference proteome</keyword>
<dbReference type="RefSeq" id="WP_128421506.1">
    <property type="nucleotide sequence ID" value="NZ_CP049017.1"/>
</dbReference>
<dbReference type="InterPro" id="IPR029058">
    <property type="entry name" value="AB_hydrolase_fold"/>
</dbReference>
<evidence type="ECO:0000313" key="2">
    <source>
        <dbReference type="EMBL" id="PPT82850.1"/>
    </source>
</evidence>
<reference evidence="2 3" key="1">
    <citation type="submission" date="2016-08" db="EMBL/GenBank/DDBJ databases">
        <title>Evolution of the type three secretion system and type three effector repertoires in Xanthomonas.</title>
        <authorList>
            <person name="Merda D."/>
            <person name="Briand M."/>
            <person name="Bosis E."/>
            <person name="Rousseau C."/>
            <person name="Portier P."/>
            <person name="Jacques M.-A."/>
            <person name="Fischer-Le Saux M."/>
        </authorList>
    </citation>
    <scope>NUCLEOTIDE SEQUENCE [LARGE SCALE GENOMIC DNA]</scope>
    <source>
        <strain evidence="2 3">CFBP 4691</strain>
    </source>
</reference>
<dbReference type="SUPFAM" id="SSF53474">
    <property type="entry name" value="alpha/beta-Hydrolases"/>
    <property type="match status" value="1"/>
</dbReference>
<protein>
    <submittedName>
        <fullName evidence="2">3-oxoadipate enol-lactonase</fullName>
    </submittedName>
</protein>
<evidence type="ECO:0000259" key="1">
    <source>
        <dbReference type="Pfam" id="PF00561"/>
    </source>
</evidence>
<dbReference type="Gene3D" id="3.40.50.1820">
    <property type="entry name" value="alpha/beta hydrolase"/>
    <property type="match status" value="1"/>
</dbReference>
<dbReference type="PANTHER" id="PTHR43433:SF5">
    <property type="entry name" value="AB HYDROLASE-1 DOMAIN-CONTAINING PROTEIN"/>
    <property type="match status" value="1"/>
</dbReference>
<dbReference type="InterPro" id="IPR026968">
    <property type="entry name" value="PcaD/CatD"/>
</dbReference>
<dbReference type="GO" id="GO:0042952">
    <property type="term" value="P:beta-ketoadipate pathway"/>
    <property type="evidence" value="ECO:0007669"/>
    <property type="project" value="InterPro"/>
</dbReference>
<proteinExistence type="predicted"/>
<dbReference type="PANTHER" id="PTHR43433">
    <property type="entry name" value="HYDROLASE, ALPHA/BETA FOLD FAMILY PROTEIN"/>
    <property type="match status" value="1"/>
</dbReference>
<accession>A0A2S6ZBC7</accession>
<dbReference type="Proteomes" id="UP000239898">
    <property type="component" value="Unassembled WGS sequence"/>
</dbReference>
<dbReference type="InterPro" id="IPR050471">
    <property type="entry name" value="AB_hydrolase"/>
</dbReference>
<dbReference type="OrthoDB" id="9793083at2"/>
<dbReference type="GO" id="GO:0004806">
    <property type="term" value="F:triacylglycerol lipase activity"/>
    <property type="evidence" value="ECO:0007669"/>
    <property type="project" value="TreeGrafter"/>
</dbReference>
<feature type="domain" description="AB hydrolase-1" evidence="1">
    <location>
        <begin position="22"/>
        <end position="236"/>
    </location>
</feature>
<dbReference type="NCBIfam" id="TIGR02427">
    <property type="entry name" value="protocat_pcaD"/>
    <property type="match status" value="1"/>
</dbReference>
<evidence type="ECO:0000313" key="3">
    <source>
        <dbReference type="Proteomes" id="UP000239898"/>
    </source>
</evidence>
<comment type="caution">
    <text evidence="2">The sequence shown here is derived from an EMBL/GenBank/DDBJ whole genome shotgun (WGS) entry which is preliminary data.</text>
</comment>
<dbReference type="GO" id="GO:0047570">
    <property type="term" value="F:3-oxoadipate enol-lactonase activity"/>
    <property type="evidence" value="ECO:0007669"/>
    <property type="project" value="InterPro"/>
</dbReference>
<sequence>MPFLDLPTHRVHYRLDGAEGKPWLTFCNSLGADLHMWDEQVQALAPHVRLLRYDRRGHGESGMPAGPYRVDDLGADVLALWEALGVARSHFCGLSIGGLTGQWLGVHAGARLDRLVVSATAQKIGSAERWQARIAQVQAEGLTAPAEATVQRWFTSGFAERHPQRLDIIVAEFVSTAPDGYVACCQAVAAADFRGRLGALAAPLLAIAGEDDPVCAPGELRDIAYAVEDGQYVHVPGRHICNVESAQAFNRHLLGFLQAA</sequence>
<dbReference type="Pfam" id="PF00561">
    <property type="entry name" value="Abhydrolase_1"/>
    <property type="match status" value="1"/>
</dbReference>
<organism evidence="2 3">
    <name type="scientific">Xanthomonas theicola</name>
    <dbReference type="NCBI Taxonomy" id="56464"/>
    <lineage>
        <taxon>Bacteria</taxon>
        <taxon>Pseudomonadati</taxon>
        <taxon>Pseudomonadota</taxon>
        <taxon>Gammaproteobacteria</taxon>
        <taxon>Lysobacterales</taxon>
        <taxon>Lysobacteraceae</taxon>
        <taxon>Xanthomonas</taxon>
    </lineage>
</organism>
<dbReference type="GO" id="GO:0046503">
    <property type="term" value="P:glycerolipid catabolic process"/>
    <property type="evidence" value="ECO:0007669"/>
    <property type="project" value="TreeGrafter"/>
</dbReference>